<sequence>MTSKVNRNQPRETSTEIALIQLPPQTQSYRARTGTYGLTQASRRRRCETTSTTYSRSPKLKPNKQHPFRDNLTIQQRPQKPRVGSQYHSDHVRGLC</sequence>
<organism evidence="2 3">
    <name type="scientific">Colletotrichum costaricense</name>
    <dbReference type="NCBI Taxonomy" id="1209916"/>
    <lineage>
        <taxon>Eukaryota</taxon>
        <taxon>Fungi</taxon>
        <taxon>Dikarya</taxon>
        <taxon>Ascomycota</taxon>
        <taxon>Pezizomycotina</taxon>
        <taxon>Sordariomycetes</taxon>
        <taxon>Hypocreomycetidae</taxon>
        <taxon>Glomerellales</taxon>
        <taxon>Glomerellaceae</taxon>
        <taxon>Colletotrichum</taxon>
        <taxon>Colletotrichum acutatum species complex</taxon>
    </lineage>
</organism>
<evidence type="ECO:0000313" key="3">
    <source>
        <dbReference type="Proteomes" id="UP001240678"/>
    </source>
</evidence>
<accession>A0AAJ0DYG1</accession>
<feature type="compositionally biased region" description="Polar residues" evidence="1">
    <location>
        <begin position="23"/>
        <end position="41"/>
    </location>
</feature>
<reference evidence="2 3" key="1">
    <citation type="submission" date="2016-10" db="EMBL/GenBank/DDBJ databases">
        <title>The genome sequence of Colletotrichum fioriniae PJ7.</title>
        <authorList>
            <person name="Baroncelli R."/>
        </authorList>
    </citation>
    <scope>NUCLEOTIDE SEQUENCE [LARGE SCALE GENOMIC DNA]</scope>
    <source>
        <strain evidence="2 3">IMI 309622</strain>
    </source>
</reference>
<dbReference type="GeneID" id="85342023"/>
<comment type="caution">
    <text evidence="2">The sequence shown here is derived from an EMBL/GenBank/DDBJ whole genome shotgun (WGS) entry which is preliminary data.</text>
</comment>
<dbReference type="EMBL" id="MOOE01000010">
    <property type="protein sequence ID" value="KAK1522608.1"/>
    <property type="molecule type" value="Genomic_DNA"/>
</dbReference>
<gene>
    <name evidence="2" type="ORF">CCOS01_10320</name>
</gene>
<evidence type="ECO:0000313" key="2">
    <source>
        <dbReference type="EMBL" id="KAK1522608.1"/>
    </source>
</evidence>
<dbReference type="Proteomes" id="UP001240678">
    <property type="component" value="Unassembled WGS sequence"/>
</dbReference>
<name>A0AAJ0DYG1_9PEZI</name>
<protein>
    <submittedName>
        <fullName evidence="2">Uncharacterized protein</fullName>
    </submittedName>
</protein>
<dbReference type="RefSeq" id="XP_060311641.1">
    <property type="nucleotide sequence ID" value="XM_060458476.1"/>
</dbReference>
<evidence type="ECO:0000256" key="1">
    <source>
        <dbReference type="SAM" id="MobiDB-lite"/>
    </source>
</evidence>
<dbReference type="AlphaFoldDB" id="A0AAJ0DYG1"/>
<proteinExistence type="predicted"/>
<keyword evidence="3" id="KW-1185">Reference proteome</keyword>
<feature type="region of interest" description="Disordered" evidence="1">
    <location>
        <begin position="1"/>
        <end position="96"/>
    </location>
</feature>